<dbReference type="InterPro" id="IPR050469">
    <property type="entry name" value="Diguanylate_Cyclase"/>
</dbReference>
<proteinExistence type="predicted"/>
<comment type="caution">
    <text evidence="2">The sequence shown here is derived from an EMBL/GenBank/DDBJ whole genome shotgun (WGS) entry which is preliminary data.</text>
</comment>
<dbReference type="SMART" id="SM00267">
    <property type="entry name" value="GGDEF"/>
    <property type="match status" value="1"/>
</dbReference>
<dbReference type="EMBL" id="JADOUF010000001">
    <property type="protein sequence ID" value="MBG6140817.1"/>
    <property type="molecule type" value="Genomic_DNA"/>
</dbReference>
<accession>A0A8J7KTJ7</accession>
<feature type="domain" description="GGDEF" evidence="1">
    <location>
        <begin position="372"/>
        <end position="507"/>
    </location>
</feature>
<dbReference type="Gene3D" id="3.30.70.270">
    <property type="match status" value="1"/>
</dbReference>
<dbReference type="Pfam" id="PF00990">
    <property type="entry name" value="GGDEF"/>
    <property type="match status" value="1"/>
</dbReference>
<dbReference type="GO" id="GO:1902201">
    <property type="term" value="P:negative regulation of bacterial-type flagellum-dependent cell motility"/>
    <property type="evidence" value="ECO:0007669"/>
    <property type="project" value="TreeGrafter"/>
</dbReference>
<sequence>MASTIERIRRLLRANRSAEASTLAERLAASTLDPEERASALVLRLSALVNLGRTVECASAVDAVFTALKDWYDPTLYGRAHAIAAIVAHVQGSLDNCVTHLVRSARALSSVSPANVDTALGWHNLAMAYSYIGFHGHALGAIERSREVGAEVGVPEEELATPRVRLRLAVALDHTGDTDGCLRVLRDVYAELWRYVESGAVPRLRPTIQGNFGYAAARLAALGEPIEVDAARLLRHVGDSVRSRELRHLGDVCLTIAAGRPIEALVRLGTLEVSPDTLGPAEPRRLRALAHLRANDPAAAYREDRHAFRLASSHHDKIRDLFVDGVAAWLDHADLRRTVAQYHGQALTDPLTGLPNRRHLEHYVTTMAQRGQPAILGVVDLDKFKAINTNHGHLAGDAVLQRIAGILAKVIRRGDFVARYGGDEFVLVLPETQIAEAHEIANRVATAITVEDWDALVPGTPVGVTIGWSETNGVDTVASAFTSADVAMLRAKEKPAEGTQAREWLKHTA</sequence>
<dbReference type="Proteomes" id="UP000622552">
    <property type="component" value="Unassembled WGS sequence"/>
</dbReference>
<dbReference type="PANTHER" id="PTHR45138:SF9">
    <property type="entry name" value="DIGUANYLATE CYCLASE DGCM-RELATED"/>
    <property type="match status" value="1"/>
</dbReference>
<evidence type="ECO:0000313" key="2">
    <source>
        <dbReference type="EMBL" id="MBG6140817.1"/>
    </source>
</evidence>
<dbReference type="NCBIfam" id="TIGR00254">
    <property type="entry name" value="GGDEF"/>
    <property type="match status" value="1"/>
</dbReference>
<dbReference type="SUPFAM" id="SSF48452">
    <property type="entry name" value="TPR-like"/>
    <property type="match status" value="1"/>
</dbReference>
<dbReference type="GO" id="GO:0052621">
    <property type="term" value="F:diguanylate cyclase activity"/>
    <property type="evidence" value="ECO:0007669"/>
    <property type="project" value="TreeGrafter"/>
</dbReference>
<gene>
    <name evidence="2" type="ORF">IW245_007011</name>
</gene>
<dbReference type="InterPro" id="IPR011990">
    <property type="entry name" value="TPR-like_helical_dom_sf"/>
</dbReference>
<dbReference type="GO" id="GO:0005886">
    <property type="term" value="C:plasma membrane"/>
    <property type="evidence" value="ECO:0007669"/>
    <property type="project" value="TreeGrafter"/>
</dbReference>
<dbReference type="GO" id="GO:0043709">
    <property type="term" value="P:cell adhesion involved in single-species biofilm formation"/>
    <property type="evidence" value="ECO:0007669"/>
    <property type="project" value="TreeGrafter"/>
</dbReference>
<dbReference type="InterPro" id="IPR000160">
    <property type="entry name" value="GGDEF_dom"/>
</dbReference>
<reference evidence="2" key="1">
    <citation type="submission" date="2020-11" db="EMBL/GenBank/DDBJ databases">
        <title>Sequencing the genomes of 1000 actinobacteria strains.</title>
        <authorList>
            <person name="Klenk H.-P."/>
        </authorList>
    </citation>
    <scope>NUCLEOTIDE SEQUENCE</scope>
    <source>
        <strain evidence="2">DSM 45356</strain>
    </source>
</reference>
<dbReference type="AlphaFoldDB" id="A0A8J7KTJ7"/>
<name>A0A8J7KTJ7_9ACTN</name>
<dbReference type="SUPFAM" id="SSF55073">
    <property type="entry name" value="Nucleotide cyclase"/>
    <property type="match status" value="1"/>
</dbReference>
<dbReference type="RefSeq" id="WP_197007322.1">
    <property type="nucleotide sequence ID" value="NZ_BONS01000019.1"/>
</dbReference>
<protein>
    <submittedName>
        <fullName evidence="2">Diguanylate cyclase (GGDEF)-like protein</fullName>
    </submittedName>
</protein>
<dbReference type="CDD" id="cd01949">
    <property type="entry name" value="GGDEF"/>
    <property type="match status" value="1"/>
</dbReference>
<dbReference type="PROSITE" id="PS50887">
    <property type="entry name" value="GGDEF"/>
    <property type="match status" value="1"/>
</dbReference>
<dbReference type="PANTHER" id="PTHR45138">
    <property type="entry name" value="REGULATORY COMPONENTS OF SENSORY TRANSDUCTION SYSTEM"/>
    <property type="match status" value="1"/>
</dbReference>
<evidence type="ECO:0000313" key="3">
    <source>
        <dbReference type="Proteomes" id="UP000622552"/>
    </source>
</evidence>
<dbReference type="InterPro" id="IPR043128">
    <property type="entry name" value="Rev_trsase/Diguanyl_cyclase"/>
</dbReference>
<keyword evidence="3" id="KW-1185">Reference proteome</keyword>
<evidence type="ECO:0000259" key="1">
    <source>
        <dbReference type="PROSITE" id="PS50887"/>
    </source>
</evidence>
<dbReference type="InterPro" id="IPR029787">
    <property type="entry name" value="Nucleotide_cyclase"/>
</dbReference>
<organism evidence="2 3">
    <name type="scientific">Longispora fulva</name>
    <dbReference type="NCBI Taxonomy" id="619741"/>
    <lineage>
        <taxon>Bacteria</taxon>
        <taxon>Bacillati</taxon>
        <taxon>Actinomycetota</taxon>
        <taxon>Actinomycetes</taxon>
        <taxon>Micromonosporales</taxon>
        <taxon>Micromonosporaceae</taxon>
        <taxon>Longispora</taxon>
    </lineage>
</organism>
<dbReference type="Gene3D" id="1.25.40.10">
    <property type="entry name" value="Tetratricopeptide repeat domain"/>
    <property type="match status" value="1"/>
</dbReference>